<gene>
    <name evidence="3" type="ORF">D7147_16120</name>
</gene>
<evidence type="ECO:0000256" key="1">
    <source>
        <dbReference type="SAM" id="MobiDB-lite"/>
    </source>
</evidence>
<feature type="compositionally biased region" description="Low complexity" evidence="1">
    <location>
        <begin position="104"/>
        <end position="113"/>
    </location>
</feature>
<sequence length="290" mass="31153">MNDMEERDVRRLLSTALGTEPPSPFDTAGVVTRGRRTRSRRRLAASSGAVLAVVAVTLPLVVGLQPSATTVAGGRESAPAMRSAGPTVSPSPSRTAVPSPGGAVVPSTTTTPSDMPTGRVVLTAGCATADPSAAADDEHGLPANQPKLMDLYDRVEPVVKRRFPQVYAGGRLANPRDRIELFRKPSGAFDEYVLREFARDCVALFDARYSARESKARADQIMADRPYWAARNITVAQVSFDNTGQVLPVGVKGDVARARAEFPDRYRTGVPVEVSEAEDFVQLPGFVQFR</sequence>
<keyword evidence="2" id="KW-0812">Transmembrane</keyword>
<feature type="compositionally biased region" description="Polar residues" evidence="1">
    <location>
        <begin position="86"/>
        <end position="96"/>
    </location>
</feature>
<evidence type="ECO:0000256" key="2">
    <source>
        <dbReference type="SAM" id="Phobius"/>
    </source>
</evidence>
<proteinExistence type="predicted"/>
<feature type="transmembrane region" description="Helical" evidence="2">
    <location>
        <begin position="43"/>
        <end position="62"/>
    </location>
</feature>
<keyword evidence="4" id="KW-1185">Reference proteome</keyword>
<accession>A0ABX9R707</accession>
<reference evidence="3 4" key="1">
    <citation type="submission" date="2018-09" db="EMBL/GenBank/DDBJ databases">
        <title>Micromonospora sp. nov. MS1-9, isolated from a root of Musa sp.</title>
        <authorList>
            <person name="Kuncharoen N."/>
            <person name="Kudo T."/>
            <person name="Ohkuma M."/>
            <person name="Yuki M."/>
            <person name="Tanasupawat S."/>
        </authorList>
    </citation>
    <scope>NUCLEOTIDE SEQUENCE [LARGE SCALE GENOMIC DNA]</scope>
    <source>
        <strain evidence="3 4">NGC1-4</strain>
    </source>
</reference>
<evidence type="ECO:0000313" key="3">
    <source>
        <dbReference type="EMBL" id="RKN18930.1"/>
    </source>
</evidence>
<evidence type="ECO:0000313" key="4">
    <source>
        <dbReference type="Proteomes" id="UP000271548"/>
    </source>
</evidence>
<name>A0ABX9R707_9ACTN</name>
<feature type="region of interest" description="Disordered" evidence="1">
    <location>
        <begin position="71"/>
        <end position="117"/>
    </location>
</feature>
<protein>
    <submittedName>
        <fullName evidence="3">Uncharacterized protein</fullName>
    </submittedName>
</protein>
<keyword evidence="2" id="KW-1133">Transmembrane helix</keyword>
<comment type="caution">
    <text evidence="3">The sequence shown here is derived from an EMBL/GenBank/DDBJ whole genome shotgun (WGS) entry which is preliminary data.</text>
</comment>
<keyword evidence="2" id="KW-0472">Membrane</keyword>
<dbReference type="Proteomes" id="UP000271548">
    <property type="component" value="Unassembled WGS sequence"/>
</dbReference>
<organism evidence="3 4">
    <name type="scientific">Micromonospora musae</name>
    <dbReference type="NCBI Taxonomy" id="1894970"/>
    <lineage>
        <taxon>Bacteria</taxon>
        <taxon>Bacillati</taxon>
        <taxon>Actinomycetota</taxon>
        <taxon>Actinomycetes</taxon>
        <taxon>Micromonosporales</taxon>
        <taxon>Micromonosporaceae</taxon>
        <taxon>Micromonospora</taxon>
    </lineage>
</organism>
<dbReference type="EMBL" id="RAZS01000005">
    <property type="protein sequence ID" value="RKN18930.1"/>
    <property type="molecule type" value="Genomic_DNA"/>
</dbReference>
<dbReference type="RefSeq" id="WP_120678398.1">
    <property type="nucleotide sequence ID" value="NZ_RAZS01000005.1"/>
</dbReference>